<dbReference type="HOGENOM" id="CLU_018204_5_1_7"/>
<dbReference type="EMBL" id="AZHW01000334">
    <property type="protein sequence ID" value="ETX00466.1"/>
    <property type="molecule type" value="Genomic_DNA"/>
</dbReference>
<proteinExistence type="inferred from homology"/>
<dbReference type="Pfam" id="PF02771">
    <property type="entry name" value="Acyl-CoA_dh_N"/>
    <property type="match status" value="1"/>
</dbReference>
<feature type="domain" description="Acyl-CoA dehydrogenase/oxidase N-terminal" evidence="7">
    <location>
        <begin position="6"/>
        <end position="118"/>
    </location>
</feature>
<evidence type="ECO:0000256" key="5">
    <source>
        <dbReference type="ARBA" id="ARBA00023002"/>
    </source>
</evidence>
<dbReference type="InterPro" id="IPR009100">
    <property type="entry name" value="AcylCoA_DH/oxidase_NM_dom_sf"/>
</dbReference>
<keyword evidence="5" id="KW-0560">Oxidoreductase</keyword>
<evidence type="ECO:0000313" key="8">
    <source>
        <dbReference type="EMBL" id="ETX00466.1"/>
    </source>
</evidence>
<evidence type="ECO:0000256" key="4">
    <source>
        <dbReference type="ARBA" id="ARBA00022827"/>
    </source>
</evidence>
<dbReference type="InterPro" id="IPR009075">
    <property type="entry name" value="AcylCo_DH/oxidase_C"/>
</dbReference>
<evidence type="ECO:0000256" key="1">
    <source>
        <dbReference type="ARBA" id="ARBA00001974"/>
    </source>
</evidence>
<evidence type="ECO:0000313" key="9">
    <source>
        <dbReference type="Proteomes" id="UP000019141"/>
    </source>
</evidence>
<comment type="cofactor">
    <cofactor evidence="1">
        <name>FAD</name>
        <dbReference type="ChEBI" id="CHEBI:57692"/>
    </cofactor>
</comment>
<dbReference type="GO" id="GO:0003995">
    <property type="term" value="F:acyl-CoA dehydrogenase activity"/>
    <property type="evidence" value="ECO:0007669"/>
    <property type="project" value="TreeGrafter"/>
</dbReference>
<dbReference type="AlphaFoldDB" id="W4LRW2"/>
<dbReference type="SUPFAM" id="SSF47203">
    <property type="entry name" value="Acyl-CoA dehydrogenase C-terminal domain-like"/>
    <property type="match status" value="1"/>
</dbReference>
<comment type="caution">
    <text evidence="8">The sequence shown here is derived from an EMBL/GenBank/DDBJ whole genome shotgun (WGS) entry which is preliminary data.</text>
</comment>
<dbReference type="Gene3D" id="1.10.540.10">
    <property type="entry name" value="Acyl-CoA dehydrogenase/oxidase, N-terminal domain"/>
    <property type="match status" value="1"/>
</dbReference>
<keyword evidence="4" id="KW-0274">FAD</keyword>
<dbReference type="Proteomes" id="UP000019141">
    <property type="component" value="Unassembled WGS sequence"/>
</dbReference>
<evidence type="ECO:0000259" key="7">
    <source>
        <dbReference type="Pfam" id="PF02771"/>
    </source>
</evidence>
<name>W4LRW2_ENTF1</name>
<dbReference type="Pfam" id="PF00441">
    <property type="entry name" value="Acyl-CoA_dh_1"/>
    <property type="match status" value="1"/>
</dbReference>
<dbReference type="Gene3D" id="1.20.140.10">
    <property type="entry name" value="Butyryl-CoA Dehydrogenase, subunit A, domain 3"/>
    <property type="match status" value="1"/>
</dbReference>
<dbReference type="GO" id="GO:0050660">
    <property type="term" value="F:flavin adenine dinucleotide binding"/>
    <property type="evidence" value="ECO:0007669"/>
    <property type="project" value="InterPro"/>
</dbReference>
<dbReference type="Gene3D" id="2.40.110.10">
    <property type="entry name" value="Butyryl-CoA Dehydrogenase, subunit A, domain 2"/>
    <property type="match status" value="1"/>
</dbReference>
<dbReference type="InterPro" id="IPR013786">
    <property type="entry name" value="AcylCoA_DH/ox_N"/>
</dbReference>
<accession>W4LRW2</accession>
<comment type="similarity">
    <text evidence="2">Belongs to the acyl-CoA dehydrogenase family.</text>
</comment>
<dbReference type="SUPFAM" id="SSF56645">
    <property type="entry name" value="Acyl-CoA dehydrogenase NM domain-like"/>
    <property type="match status" value="1"/>
</dbReference>
<protein>
    <recommendedName>
        <fullName evidence="10">Acyl-CoA dehydrogenase</fullName>
    </recommendedName>
</protein>
<sequence length="375" mass="40328">MDFSLTESQELLLSTARGVFQQHCPTTFVQELALSEHGFADDLWRRISELGWPGLMIPETFGGSGGSLLDIVLLVEQMGYACFPSPYLQSAVVCTSILLNLGSSAQQQRLLPPMARGERICTLAILEESASFAPDAIALTGDAGGKLNGAKLFVKDAHIADDLIVVTRSRNGVDVNVFLMETATPGVSLQPVEVISDEKLFEVTFNNVPLTEAMQLGLAGSGWSDITPALQLGALVRCAEMVGCAQRILDICSDYTKVREQSGRPIGAFQAIQHHCADLPRHVEASRGLLYNAAWRHQESMSDSAAAIATAKAYAHDAGLWVARKGHQIMGAIGYCEEHPMHLFHKRIQAAGLDFGDAAMHVETVAQSIGLATVG</sequence>
<evidence type="ECO:0008006" key="10">
    <source>
        <dbReference type="Google" id="ProtNLM"/>
    </source>
</evidence>
<keyword evidence="3" id="KW-0285">Flavoprotein</keyword>
<evidence type="ECO:0000256" key="3">
    <source>
        <dbReference type="ARBA" id="ARBA00022630"/>
    </source>
</evidence>
<evidence type="ECO:0000259" key="6">
    <source>
        <dbReference type="Pfam" id="PF00441"/>
    </source>
</evidence>
<dbReference type="PANTHER" id="PTHR43884:SF20">
    <property type="entry name" value="ACYL-COA DEHYDROGENASE FADE28"/>
    <property type="match status" value="1"/>
</dbReference>
<dbReference type="InterPro" id="IPR037069">
    <property type="entry name" value="AcylCoA_DH/ox_N_sf"/>
</dbReference>
<evidence type="ECO:0000256" key="2">
    <source>
        <dbReference type="ARBA" id="ARBA00009347"/>
    </source>
</evidence>
<reference evidence="8 9" key="1">
    <citation type="journal article" date="2014" name="Nature">
        <title>An environmental bacterial taxon with a large and distinct metabolic repertoire.</title>
        <authorList>
            <person name="Wilson M.C."/>
            <person name="Mori T."/>
            <person name="Ruckert C."/>
            <person name="Uria A.R."/>
            <person name="Helf M.J."/>
            <person name="Takada K."/>
            <person name="Gernert C."/>
            <person name="Steffens U.A."/>
            <person name="Heycke N."/>
            <person name="Schmitt S."/>
            <person name="Rinke C."/>
            <person name="Helfrich E.J."/>
            <person name="Brachmann A.O."/>
            <person name="Gurgui C."/>
            <person name="Wakimoto T."/>
            <person name="Kracht M."/>
            <person name="Crusemann M."/>
            <person name="Hentschel U."/>
            <person name="Abe I."/>
            <person name="Matsunaga S."/>
            <person name="Kalinowski J."/>
            <person name="Takeyama H."/>
            <person name="Piel J."/>
        </authorList>
    </citation>
    <scope>NUCLEOTIDE SEQUENCE [LARGE SCALE GENOMIC DNA]</scope>
    <source>
        <strain evidence="9">TSY1</strain>
    </source>
</reference>
<gene>
    <name evidence="8" type="ORF">ETSY1_11115</name>
</gene>
<feature type="domain" description="Acyl-CoA dehydrogenase/oxidase C-terminal" evidence="6">
    <location>
        <begin position="220"/>
        <end position="369"/>
    </location>
</feature>
<dbReference type="CDD" id="cd00567">
    <property type="entry name" value="ACAD"/>
    <property type="match status" value="1"/>
</dbReference>
<dbReference type="InterPro" id="IPR036250">
    <property type="entry name" value="AcylCo_DH-like_C"/>
</dbReference>
<keyword evidence="9" id="KW-1185">Reference proteome</keyword>
<organism evidence="8 9">
    <name type="scientific">Entotheonella factor</name>
    <dbReference type="NCBI Taxonomy" id="1429438"/>
    <lineage>
        <taxon>Bacteria</taxon>
        <taxon>Pseudomonadati</taxon>
        <taxon>Nitrospinota/Tectimicrobiota group</taxon>
        <taxon>Candidatus Tectimicrobiota</taxon>
        <taxon>Candidatus Entotheonellia</taxon>
        <taxon>Candidatus Entotheonellales</taxon>
        <taxon>Candidatus Entotheonellaceae</taxon>
        <taxon>Candidatus Entotheonella</taxon>
    </lineage>
</organism>
<dbReference type="InterPro" id="IPR046373">
    <property type="entry name" value="Acyl-CoA_Oxase/DH_mid-dom_sf"/>
</dbReference>
<dbReference type="PANTHER" id="PTHR43884">
    <property type="entry name" value="ACYL-COA DEHYDROGENASE"/>
    <property type="match status" value="1"/>
</dbReference>